<comment type="caution">
    <text evidence="5">The sequence shown here is derived from an EMBL/GenBank/DDBJ whole genome shotgun (WGS) entry which is preliminary data.</text>
</comment>
<gene>
    <name evidence="5" type="ORF">HAZT_HAZT010351</name>
</gene>
<reference evidence="5" key="1">
    <citation type="submission" date="2014-08" db="EMBL/GenBank/DDBJ databases">
        <authorList>
            <person name="Murali S."/>
            <person name="Richards S."/>
            <person name="Bandaranaike D."/>
            <person name="Bellair M."/>
            <person name="Blankenburg K."/>
            <person name="Chao H."/>
            <person name="Dinh H."/>
            <person name="Doddapaneni H."/>
            <person name="Dugan-Rocha S."/>
            <person name="Elkadiri S."/>
            <person name="Gnanaolivu R."/>
            <person name="Hughes D."/>
            <person name="Lee S."/>
            <person name="Li M."/>
            <person name="Ming W."/>
            <person name="Munidasa M."/>
            <person name="Muniz J."/>
            <person name="Nguyen L."/>
            <person name="Osuji N."/>
            <person name="Pu L.-L."/>
            <person name="Puazo M."/>
            <person name="Skinner E."/>
            <person name="Qu C."/>
            <person name="Quiroz J."/>
            <person name="Raj R."/>
            <person name="Weissenberger G."/>
            <person name="Xin Y."/>
            <person name="Zou X."/>
            <person name="Han Y."/>
            <person name="Worley K."/>
            <person name="Muzny D."/>
            <person name="Gibbs R."/>
        </authorList>
    </citation>
    <scope>NUCLEOTIDE SEQUENCE</scope>
    <source>
        <strain evidence="5">HAZT.00-mixed</strain>
        <tissue evidence="5">Whole organism</tissue>
    </source>
</reference>
<dbReference type="GO" id="GO:0007430">
    <property type="term" value="P:terminal branching, open tracheal system"/>
    <property type="evidence" value="ECO:0007669"/>
    <property type="project" value="UniProtKB-ARBA"/>
</dbReference>
<evidence type="ECO:0000256" key="3">
    <source>
        <dbReference type="ARBA" id="ARBA00022781"/>
    </source>
</evidence>
<dbReference type="Proteomes" id="UP000711488">
    <property type="component" value="Unassembled WGS sequence"/>
</dbReference>
<dbReference type="PANTHER" id="PTHR11028">
    <property type="entry name" value="VACUOLAR ATP SYNTHASE SUBUNIT AC39"/>
    <property type="match status" value="1"/>
</dbReference>
<dbReference type="GO" id="GO:0033179">
    <property type="term" value="C:proton-transporting V-type ATPase, V0 domain"/>
    <property type="evidence" value="ECO:0007669"/>
    <property type="project" value="InterPro"/>
</dbReference>
<dbReference type="FunFam" id="1.20.1690.10:FF:000001">
    <property type="entry name" value="V-type proton ATPase subunit"/>
    <property type="match status" value="1"/>
</dbReference>
<dbReference type="InterPro" id="IPR002843">
    <property type="entry name" value="ATPase_V0-cplx_csu/dsu"/>
</dbReference>
<evidence type="ECO:0000256" key="2">
    <source>
        <dbReference type="ARBA" id="ARBA00022448"/>
    </source>
</evidence>
<keyword evidence="3" id="KW-0375">Hydrogen ion transport</keyword>
<dbReference type="EMBL" id="JQDR03009325">
    <property type="protein sequence ID" value="KAA0195849.1"/>
    <property type="molecule type" value="Genomic_DNA"/>
</dbReference>
<dbReference type="SUPFAM" id="SSF103486">
    <property type="entry name" value="V-type ATP synthase subunit C"/>
    <property type="match status" value="1"/>
</dbReference>
<dbReference type="GO" id="GO:0046961">
    <property type="term" value="F:proton-transporting ATPase activity, rotational mechanism"/>
    <property type="evidence" value="ECO:0007669"/>
    <property type="project" value="InterPro"/>
</dbReference>
<dbReference type="AlphaFoldDB" id="A0A6A0H347"/>
<protein>
    <submittedName>
        <fullName evidence="5">Uncharacterized protein</fullName>
    </submittedName>
</protein>
<name>A0A6A0H347_HYAAZ</name>
<evidence type="ECO:0000313" key="5">
    <source>
        <dbReference type="EMBL" id="KAA0195849.1"/>
    </source>
</evidence>
<dbReference type="Pfam" id="PF01992">
    <property type="entry name" value="vATP-synt_AC39"/>
    <property type="match status" value="1"/>
</dbReference>
<dbReference type="InterPro" id="IPR036079">
    <property type="entry name" value="ATPase_csu/dsu_sf"/>
</dbReference>
<organism evidence="5">
    <name type="scientific">Hyalella azteca</name>
    <name type="common">Amphipod</name>
    <dbReference type="NCBI Taxonomy" id="294128"/>
    <lineage>
        <taxon>Eukaryota</taxon>
        <taxon>Metazoa</taxon>
        <taxon>Ecdysozoa</taxon>
        <taxon>Arthropoda</taxon>
        <taxon>Crustacea</taxon>
        <taxon>Multicrustacea</taxon>
        <taxon>Malacostraca</taxon>
        <taxon>Eumalacostraca</taxon>
        <taxon>Peracarida</taxon>
        <taxon>Amphipoda</taxon>
        <taxon>Senticaudata</taxon>
        <taxon>Talitrida</taxon>
        <taxon>Talitroidea</taxon>
        <taxon>Hyalellidae</taxon>
        <taxon>Hyalella</taxon>
    </lineage>
</organism>
<reference evidence="5" key="2">
    <citation type="journal article" date="2018" name="Environ. Sci. Technol.">
        <title>The Toxicogenome of Hyalella azteca: A Model for Sediment Ecotoxicology and Evolutionary Toxicology.</title>
        <authorList>
            <person name="Poynton H.C."/>
            <person name="Hasenbein S."/>
            <person name="Benoit J.B."/>
            <person name="Sepulveda M.S."/>
            <person name="Poelchau M.F."/>
            <person name="Hughes D.S.T."/>
            <person name="Murali S.C."/>
            <person name="Chen S."/>
            <person name="Glastad K.M."/>
            <person name="Goodisman M.A.D."/>
            <person name="Werren J.H."/>
            <person name="Vineis J.H."/>
            <person name="Bowen J.L."/>
            <person name="Friedrich M."/>
            <person name="Jones J."/>
            <person name="Robertson H.M."/>
            <person name="Feyereisen R."/>
            <person name="Mechler-Hickson A."/>
            <person name="Mathers N."/>
            <person name="Lee C.E."/>
            <person name="Colbourne J.K."/>
            <person name="Biales A."/>
            <person name="Johnston J.S."/>
            <person name="Wellborn G.A."/>
            <person name="Rosendale A.J."/>
            <person name="Cridge A.G."/>
            <person name="Munoz-Torres M.C."/>
            <person name="Bain P.A."/>
            <person name="Manny A.R."/>
            <person name="Major K.M."/>
            <person name="Lambert F.N."/>
            <person name="Vulpe C.D."/>
            <person name="Tuck P."/>
            <person name="Blalock B.J."/>
            <person name="Lin Y.Y."/>
            <person name="Smith M.E."/>
            <person name="Ochoa-Acuna H."/>
            <person name="Chen M.M."/>
            <person name="Childers C.P."/>
            <person name="Qu J."/>
            <person name="Dugan S."/>
            <person name="Lee S.L."/>
            <person name="Chao H."/>
            <person name="Dinh H."/>
            <person name="Han Y."/>
            <person name="Doddapaneni H."/>
            <person name="Worley K.C."/>
            <person name="Muzny D.M."/>
            <person name="Gibbs R.A."/>
            <person name="Richards S."/>
        </authorList>
    </citation>
    <scope>NUCLEOTIDE SEQUENCE</scope>
    <source>
        <strain evidence="5">HAZT.00-mixed</strain>
        <tissue evidence="5">Whole organism</tissue>
    </source>
</reference>
<evidence type="ECO:0000256" key="1">
    <source>
        <dbReference type="ARBA" id="ARBA00006709"/>
    </source>
</evidence>
<comment type="similarity">
    <text evidence="1">Belongs to the V-ATPase V0D/AC39 subunit family.</text>
</comment>
<reference evidence="5" key="3">
    <citation type="submission" date="2019-06" db="EMBL/GenBank/DDBJ databases">
        <authorList>
            <person name="Poynton C."/>
            <person name="Hasenbein S."/>
            <person name="Benoit J.B."/>
            <person name="Sepulveda M.S."/>
            <person name="Poelchau M.F."/>
            <person name="Murali S.C."/>
            <person name="Chen S."/>
            <person name="Glastad K.M."/>
            <person name="Werren J.H."/>
            <person name="Vineis J.H."/>
            <person name="Bowen J.L."/>
            <person name="Friedrich M."/>
            <person name="Jones J."/>
            <person name="Robertson H.M."/>
            <person name="Feyereisen R."/>
            <person name="Mechler-Hickson A."/>
            <person name="Mathers N."/>
            <person name="Lee C.E."/>
            <person name="Colbourne J.K."/>
            <person name="Biales A."/>
            <person name="Johnston J.S."/>
            <person name="Wellborn G.A."/>
            <person name="Rosendale A.J."/>
            <person name="Cridge A.G."/>
            <person name="Munoz-Torres M.C."/>
            <person name="Bain P.A."/>
            <person name="Manny A.R."/>
            <person name="Major K.M."/>
            <person name="Lambert F.N."/>
            <person name="Vulpe C.D."/>
            <person name="Tuck P."/>
            <person name="Blalock B.J."/>
            <person name="Lin Y.-Y."/>
            <person name="Smith M.E."/>
            <person name="Ochoa-Acuna H."/>
            <person name="Chen M.-J.M."/>
            <person name="Childers C.P."/>
            <person name="Qu J."/>
            <person name="Dugan S."/>
            <person name="Lee S.L."/>
            <person name="Chao H."/>
            <person name="Dinh H."/>
            <person name="Han Y."/>
            <person name="Doddapaneni H."/>
            <person name="Worley K.C."/>
            <person name="Muzny D.M."/>
            <person name="Gibbs R.A."/>
            <person name="Richards S."/>
        </authorList>
    </citation>
    <scope>NUCLEOTIDE SEQUENCE</scope>
    <source>
        <strain evidence="5">HAZT.00-mixed</strain>
        <tissue evidence="5">Whole organism</tissue>
    </source>
</reference>
<accession>A0A6A0H347</accession>
<proteinExistence type="inferred from homology"/>
<dbReference type="OrthoDB" id="10250083at2759"/>
<sequence>MVRKDHIDSVAVGGVPTKFEAVRRAFIITVNRFGTELTKEDRAKLYPTCGRLYPDGLAALARADDPENVTQVAEFYAAQSRGNNPGKKTLEDKFFEYEVKLNVNAFMHQFYCGVFYSYLRLKELECRNIVWISECIAQKHCAKIDNYIPIL</sequence>
<dbReference type="InterPro" id="IPR016727">
    <property type="entry name" value="ATPase_V0-cplx_dsu"/>
</dbReference>
<evidence type="ECO:0000256" key="4">
    <source>
        <dbReference type="ARBA" id="ARBA00023065"/>
    </source>
</evidence>
<keyword evidence="2" id="KW-0813">Transport</keyword>
<keyword evidence="4" id="KW-0406">Ion transport</keyword>